<sequence length="48" mass="5502">MTDGILRCVISNTYRVILMKGVEECSLPHSVPFVQFCETYLHPDALKF</sequence>
<evidence type="ECO:0000313" key="1">
    <source>
        <dbReference type="EMBL" id="JAD34197.1"/>
    </source>
</evidence>
<protein>
    <submittedName>
        <fullName evidence="1">Uncharacterized protein</fullName>
    </submittedName>
</protein>
<dbReference type="AlphaFoldDB" id="A0A0A8ZH54"/>
<name>A0A0A8ZH54_ARUDO</name>
<proteinExistence type="predicted"/>
<reference evidence="1" key="1">
    <citation type="submission" date="2014-09" db="EMBL/GenBank/DDBJ databases">
        <authorList>
            <person name="Magalhaes I.L.F."/>
            <person name="Oliveira U."/>
            <person name="Santos F.R."/>
            <person name="Vidigal T.H.D.A."/>
            <person name="Brescovit A.D."/>
            <person name="Santos A.J."/>
        </authorList>
    </citation>
    <scope>NUCLEOTIDE SEQUENCE</scope>
    <source>
        <tissue evidence="1">Shoot tissue taken approximately 20 cm above the soil surface</tissue>
    </source>
</reference>
<dbReference type="EMBL" id="GBRH01263698">
    <property type="protein sequence ID" value="JAD34197.1"/>
    <property type="molecule type" value="Transcribed_RNA"/>
</dbReference>
<accession>A0A0A8ZH54</accession>
<organism evidence="1">
    <name type="scientific">Arundo donax</name>
    <name type="common">Giant reed</name>
    <name type="synonym">Donax arundinaceus</name>
    <dbReference type="NCBI Taxonomy" id="35708"/>
    <lineage>
        <taxon>Eukaryota</taxon>
        <taxon>Viridiplantae</taxon>
        <taxon>Streptophyta</taxon>
        <taxon>Embryophyta</taxon>
        <taxon>Tracheophyta</taxon>
        <taxon>Spermatophyta</taxon>
        <taxon>Magnoliopsida</taxon>
        <taxon>Liliopsida</taxon>
        <taxon>Poales</taxon>
        <taxon>Poaceae</taxon>
        <taxon>PACMAD clade</taxon>
        <taxon>Arundinoideae</taxon>
        <taxon>Arundineae</taxon>
        <taxon>Arundo</taxon>
    </lineage>
</organism>
<reference evidence="1" key="2">
    <citation type="journal article" date="2015" name="Data Brief">
        <title>Shoot transcriptome of the giant reed, Arundo donax.</title>
        <authorList>
            <person name="Barrero R.A."/>
            <person name="Guerrero F.D."/>
            <person name="Moolhuijzen P."/>
            <person name="Goolsby J.A."/>
            <person name="Tidwell J."/>
            <person name="Bellgard S.E."/>
            <person name="Bellgard M.I."/>
        </authorList>
    </citation>
    <scope>NUCLEOTIDE SEQUENCE</scope>
    <source>
        <tissue evidence="1">Shoot tissue taken approximately 20 cm above the soil surface</tissue>
    </source>
</reference>